<dbReference type="EMBL" id="CP001999">
    <property type="protein sequence ID" value="ADG92011.1"/>
    <property type="molecule type" value="Genomic_DNA"/>
</dbReference>
<keyword evidence="2" id="KW-0540">Nuclease</keyword>
<protein>
    <submittedName>
        <fullName evidence="2">Endonuclease/exonuclease/phosphatase</fullName>
    </submittedName>
</protein>
<dbReference type="SUPFAM" id="SSF56219">
    <property type="entry name" value="DNase I-like"/>
    <property type="match status" value="1"/>
</dbReference>
<keyword evidence="3" id="KW-1185">Reference proteome</keyword>
<dbReference type="GO" id="GO:0006506">
    <property type="term" value="P:GPI anchor biosynthetic process"/>
    <property type="evidence" value="ECO:0007669"/>
    <property type="project" value="TreeGrafter"/>
</dbReference>
<dbReference type="PANTHER" id="PTHR14859">
    <property type="entry name" value="CALCOFLUOR WHITE HYPERSENSITIVE PROTEIN PRECURSOR"/>
    <property type="match status" value="1"/>
</dbReference>
<dbReference type="InterPro" id="IPR036691">
    <property type="entry name" value="Endo/exonu/phosph_ase_sf"/>
</dbReference>
<proteinExistence type="predicted"/>
<dbReference type="GO" id="GO:0004527">
    <property type="term" value="F:exonuclease activity"/>
    <property type="evidence" value="ECO:0007669"/>
    <property type="project" value="UniProtKB-KW"/>
</dbReference>
<dbReference type="InterPro" id="IPR005135">
    <property type="entry name" value="Endo/exonuclease/phosphatase"/>
</dbReference>
<dbReference type="eggNOG" id="COG3568">
    <property type="taxonomic scope" value="Bacteria"/>
</dbReference>
<dbReference type="InterPro" id="IPR051916">
    <property type="entry name" value="GPI-anchor_lipid_remodeler"/>
</dbReference>
<feature type="domain" description="Endonuclease/exonuclease/phosphatase" evidence="1">
    <location>
        <begin position="8"/>
        <end position="215"/>
    </location>
</feature>
<organism evidence="2 3">
    <name type="scientific">Arcobacter nitrofigilis (strain ATCC 33309 / DSM 7299 / CCUG 15893 / LMG 7604 / NCTC 12251 / CI)</name>
    <name type="common">Campylobacter nitrofigilis</name>
    <dbReference type="NCBI Taxonomy" id="572480"/>
    <lineage>
        <taxon>Bacteria</taxon>
        <taxon>Pseudomonadati</taxon>
        <taxon>Campylobacterota</taxon>
        <taxon>Epsilonproteobacteria</taxon>
        <taxon>Campylobacterales</taxon>
        <taxon>Arcobacteraceae</taxon>
        <taxon>Arcobacter</taxon>
    </lineage>
</organism>
<dbReference type="STRING" id="572480.Arnit_0345"/>
<reference evidence="2 3" key="1">
    <citation type="journal article" date="2010" name="Stand. Genomic Sci.">
        <title>Complete genome sequence of Arcobacter nitrofigilis type strain (CI).</title>
        <authorList>
            <person name="Pati A."/>
            <person name="Gronow S."/>
            <person name="Lapidus A."/>
            <person name="Copeland A."/>
            <person name="Glavina Del Rio T."/>
            <person name="Nolan M."/>
            <person name="Lucas S."/>
            <person name="Tice H."/>
            <person name="Cheng J.F."/>
            <person name="Han C."/>
            <person name="Chertkov O."/>
            <person name="Bruce D."/>
            <person name="Tapia R."/>
            <person name="Goodwin L."/>
            <person name="Pitluck S."/>
            <person name="Liolios K."/>
            <person name="Ivanova N."/>
            <person name="Mavromatis K."/>
            <person name="Chen A."/>
            <person name="Palaniappan K."/>
            <person name="Land M."/>
            <person name="Hauser L."/>
            <person name="Chang Y.J."/>
            <person name="Jeffries C.D."/>
            <person name="Detter J.C."/>
            <person name="Rohde M."/>
            <person name="Goker M."/>
            <person name="Bristow J."/>
            <person name="Eisen J.A."/>
            <person name="Markowitz V."/>
            <person name="Hugenholtz P."/>
            <person name="Klenk H.P."/>
            <person name="Kyrpides N.C."/>
        </authorList>
    </citation>
    <scope>NUCLEOTIDE SEQUENCE [LARGE SCALE GENOMIC DNA]</scope>
    <source>
        <strain evidence="3">ATCC 33309 / DSM 7299 / CCUG 15893 / LMG 7604 / NCTC 12251 / CI</strain>
    </source>
</reference>
<name>D5V549_ARCNC</name>
<dbReference type="Proteomes" id="UP000000939">
    <property type="component" value="Chromosome"/>
</dbReference>
<evidence type="ECO:0000313" key="2">
    <source>
        <dbReference type="EMBL" id="ADG92011.1"/>
    </source>
</evidence>
<evidence type="ECO:0000259" key="1">
    <source>
        <dbReference type="Pfam" id="PF03372"/>
    </source>
</evidence>
<dbReference type="KEGG" id="ant:Arnit_0345"/>
<dbReference type="RefSeq" id="WP_013134156.1">
    <property type="nucleotide sequence ID" value="NC_014166.1"/>
</dbReference>
<dbReference type="AlphaFoldDB" id="D5V549"/>
<accession>D5V549</accession>
<dbReference type="HOGENOM" id="CLU_1232938_0_0_7"/>
<keyword evidence="2" id="KW-0269">Exonuclease</keyword>
<gene>
    <name evidence="2" type="ordered locus">Arnit_0345</name>
</gene>
<dbReference type="Gene3D" id="3.60.10.10">
    <property type="entry name" value="Endonuclease/exonuclease/phosphatase"/>
    <property type="match status" value="1"/>
</dbReference>
<dbReference type="PANTHER" id="PTHR14859:SF15">
    <property type="entry name" value="ENDONUCLEASE_EXONUCLEASE_PHOSPHATASE DOMAIN-CONTAINING PROTEIN"/>
    <property type="match status" value="1"/>
</dbReference>
<dbReference type="Pfam" id="PF03372">
    <property type="entry name" value="Exo_endo_phos"/>
    <property type="match status" value="1"/>
</dbReference>
<evidence type="ECO:0000313" key="3">
    <source>
        <dbReference type="Proteomes" id="UP000000939"/>
    </source>
</evidence>
<dbReference type="GO" id="GO:0016020">
    <property type="term" value="C:membrane"/>
    <property type="evidence" value="ECO:0007669"/>
    <property type="project" value="GOC"/>
</dbReference>
<dbReference type="OrthoDB" id="155529at2"/>
<sequence>MNHTFNIASYNLWKNCGDFPKRIEEIAPKLKNLDCLCLQEDYCDKDFSSSDKINKMLGFNKITLHLRVKKRDGHKSSSNLTILSKYKVSQVEEIYFNKDKEDERGALIIELEINNKKVIIVNTHLSNLSFQGRLNQIESIKYALEKYESDIVIICGDMNANANSKEIKKIKRCGYNYVNELATYEDDLMLDYIFYKSNFELKVQSKISIKDLSDHYCLENSFIW</sequence>
<dbReference type="GO" id="GO:0004519">
    <property type="term" value="F:endonuclease activity"/>
    <property type="evidence" value="ECO:0007669"/>
    <property type="project" value="UniProtKB-KW"/>
</dbReference>
<keyword evidence="2" id="KW-0378">Hydrolase</keyword>
<keyword evidence="2" id="KW-0255">Endonuclease</keyword>